<keyword evidence="3" id="KW-1003">Cell membrane</keyword>
<dbReference type="RefSeq" id="WP_138788489.1">
    <property type="nucleotide sequence ID" value="NZ_JBHTGQ010000014.1"/>
</dbReference>
<feature type="domain" description="Sulfatase N-terminal" evidence="8">
    <location>
        <begin position="242"/>
        <end position="534"/>
    </location>
</feature>
<organism evidence="9 10">
    <name type="scientific">Paenibacillus thermoaerophilus</name>
    <dbReference type="NCBI Taxonomy" id="1215385"/>
    <lineage>
        <taxon>Bacteria</taxon>
        <taxon>Bacillati</taxon>
        <taxon>Bacillota</taxon>
        <taxon>Bacilli</taxon>
        <taxon>Bacillales</taxon>
        <taxon>Paenibacillaceae</taxon>
        <taxon>Paenibacillus</taxon>
    </lineage>
</organism>
<dbReference type="Gene3D" id="3.40.720.10">
    <property type="entry name" value="Alkaline Phosphatase, subunit A"/>
    <property type="match status" value="1"/>
</dbReference>
<dbReference type="Pfam" id="PF00884">
    <property type="entry name" value="Sulfatase"/>
    <property type="match status" value="1"/>
</dbReference>
<evidence type="ECO:0000256" key="7">
    <source>
        <dbReference type="SAM" id="Phobius"/>
    </source>
</evidence>
<dbReference type="InterPro" id="IPR050448">
    <property type="entry name" value="OpgB/LTA_synthase_biosynth"/>
</dbReference>
<evidence type="ECO:0000313" key="9">
    <source>
        <dbReference type="EMBL" id="MFC7749436.1"/>
    </source>
</evidence>
<evidence type="ECO:0000313" key="10">
    <source>
        <dbReference type="Proteomes" id="UP001596528"/>
    </source>
</evidence>
<comment type="pathway">
    <text evidence="2">Cell wall biogenesis; lipoteichoic acid biosynthesis.</text>
</comment>
<comment type="subcellular location">
    <subcellularLocation>
        <location evidence="1">Cell membrane</location>
        <topology evidence="1">Multi-pass membrane protein</topology>
    </subcellularLocation>
</comment>
<dbReference type="InterPro" id="IPR000917">
    <property type="entry name" value="Sulfatase_N"/>
</dbReference>
<evidence type="ECO:0000256" key="1">
    <source>
        <dbReference type="ARBA" id="ARBA00004651"/>
    </source>
</evidence>
<evidence type="ECO:0000256" key="5">
    <source>
        <dbReference type="ARBA" id="ARBA00022989"/>
    </source>
</evidence>
<evidence type="ECO:0000256" key="2">
    <source>
        <dbReference type="ARBA" id="ARBA00004936"/>
    </source>
</evidence>
<evidence type="ECO:0000256" key="4">
    <source>
        <dbReference type="ARBA" id="ARBA00022692"/>
    </source>
</evidence>
<dbReference type="EMBL" id="JBHTGQ010000014">
    <property type="protein sequence ID" value="MFC7749436.1"/>
    <property type="molecule type" value="Genomic_DNA"/>
</dbReference>
<feature type="transmembrane region" description="Helical" evidence="7">
    <location>
        <begin position="50"/>
        <end position="68"/>
    </location>
</feature>
<keyword evidence="4 7" id="KW-0812">Transmembrane</keyword>
<feature type="transmembrane region" description="Helical" evidence="7">
    <location>
        <begin position="75"/>
        <end position="97"/>
    </location>
</feature>
<keyword evidence="6 7" id="KW-0472">Membrane</keyword>
<evidence type="ECO:0000256" key="6">
    <source>
        <dbReference type="ARBA" id="ARBA00023136"/>
    </source>
</evidence>
<accession>A0ABW2V3S1</accession>
<dbReference type="PANTHER" id="PTHR47371">
    <property type="entry name" value="LIPOTEICHOIC ACID SYNTHASE"/>
    <property type="match status" value="1"/>
</dbReference>
<feature type="transmembrane region" description="Helical" evidence="7">
    <location>
        <begin position="117"/>
        <end position="141"/>
    </location>
</feature>
<dbReference type="SUPFAM" id="SSF53649">
    <property type="entry name" value="Alkaline phosphatase-like"/>
    <property type="match status" value="1"/>
</dbReference>
<dbReference type="PANTHER" id="PTHR47371:SF3">
    <property type="entry name" value="PHOSPHOGLYCEROL TRANSFERASE I"/>
    <property type="match status" value="1"/>
</dbReference>
<dbReference type="InterPro" id="IPR017850">
    <property type="entry name" value="Alkaline_phosphatase_core_sf"/>
</dbReference>
<feature type="transmembrane region" description="Helical" evidence="7">
    <location>
        <begin position="153"/>
        <end position="172"/>
    </location>
</feature>
<evidence type="ECO:0000259" key="8">
    <source>
        <dbReference type="Pfam" id="PF00884"/>
    </source>
</evidence>
<keyword evidence="5 7" id="KW-1133">Transmembrane helix</keyword>
<proteinExistence type="predicted"/>
<name>A0ABW2V3S1_9BACL</name>
<evidence type="ECO:0000256" key="3">
    <source>
        <dbReference type="ARBA" id="ARBA00022475"/>
    </source>
</evidence>
<reference evidence="10" key="1">
    <citation type="journal article" date="2019" name="Int. J. Syst. Evol. Microbiol.">
        <title>The Global Catalogue of Microorganisms (GCM) 10K type strain sequencing project: providing services to taxonomists for standard genome sequencing and annotation.</title>
        <authorList>
            <consortium name="The Broad Institute Genomics Platform"/>
            <consortium name="The Broad Institute Genome Sequencing Center for Infectious Disease"/>
            <person name="Wu L."/>
            <person name="Ma J."/>
        </authorList>
    </citation>
    <scope>NUCLEOTIDE SEQUENCE [LARGE SCALE GENOMIC DNA]</scope>
    <source>
        <strain evidence="10">JCM 18657</strain>
    </source>
</reference>
<comment type="caution">
    <text evidence="9">The sequence shown here is derived from an EMBL/GenBank/DDBJ whole genome shotgun (WGS) entry which is preliminary data.</text>
</comment>
<dbReference type="CDD" id="cd16015">
    <property type="entry name" value="LTA_synthase"/>
    <property type="match status" value="1"/>
</dbReference>
<sequence length="688" mass="77736">MDKLYHIWGYVYRRGLVVVMTVLLVLFTELMGRGSWKDTLAWGSGSFAEFFLNVLLVGSLFFVLIALIGRTRWAFWILFAALFLLGLISGIKLKMLGVPLLPWDFVLTGETQDMVQYLTNIFTLPTVSGFIVFVGLHLFVLYKLDWVEKKWNWQERGILAVVGLAVLGVLTFEKPVSLHRALSVSNMPWDQAENVRVNGLALTMLNNTHLMKREAPDGYNRETIEAFLPAEDRKPELPGVKPNVIVILGESFWDPTQIPGVTFNEDPVPTFHKLMKEYSSGWLLSPQFGGTTANVEFEVLSGLSMRFLPQGSIPYNQYMTRGIDSLAGIFSRHGYNAVAISPFHSWFFNSKQVYKNLGFNQFLSIEFFRPEYSGPYIADKEVGRMIVDEAKSTDGPDFIFANTMENHFHFYPGKFPENPFTATAPGASAGAVGQLETLARGMRGTDEMLKMIVDYFEQSSEPTVVVFFGDHLPYLGDDYQVYKETGWISGPDDPDFLEKIYRTPVFVWDNYLNKPREDLGMSPSFLGPYVLNRIGMPGTAVTDYLYALYREMPVIPPQNYYEKYGVSAEKLKPYEQLQYDVLFGEQYAYEGYKDKIVKDDYVLGYGPLEIAGVQADGENGIVVTGRNLPPLGVVYWNGAKLETKWQSLECVRAVLPDGQKPSDGGEVQVKVYDSKETVVGQSNTFTFK</sequence>
<feature type="transmembrane region" description="Helical" evidence="7">
    <location>
        <begin position="12"/>
        <end position="30"/>
    </location>
</feature>
<protein>
    <submittedName>
        <fullName evidence="9">LTA synthase family protein</fullName>
    </submittedName>
</protein>
<gene>
    <name evidence="9" type="ORF">ACFQWB_05690</name>
</gene>
<dbReference type="Proteomes" id="UP001596528">
    <property type="component" value="Unassembled WGS sequence"/>
</dbReference>
<keyword evidence="10" id="KW-1185">Reference proteome</keyword>